<evidence type="ECO:0000313" key="2">
    <source>
        <dbReference type="Proteomes" id="UP000241164"/>
    </source>
</evidence>
<reference evidence="1 2" key="1">
    <citation type="submission" date="2017-12" db="EMBL/GenBank/DDBJ databases">
        <title>Phages infecting Faecalibacterium prausnitzii belong to novel viral genera that help decipher intestinal viromes.</title>
        <authorList>
            <person name="Petit M.-A."/>
            <person name="De Paepe M."/>
            <person name="Benevides L."/>
            <person name="Langella P."/>
        </authorList>
    </citation>
    <scope>NUCLEOTIDE SEQUENCE [LARGE SCALE GENOMIC DNA]</scope>
</reference>
<dbReference type="KEGG" id="vg:54987946"/>
<keyword evidence="2" id="KW-1185">Reference proteome</keyword>
<organism evidence="1 2">
    <name type="scientific">Faecalibacterium phage FP_oengus</name>
    <dbReference type="NCBI Taxonomy" id="2070188"/>
    <lineage>
        <taxon>Viruses</taxon>
        <taxon>Duplodnaviria</taxon>
        <taxon>Heunggongvirae</taxon>
        <taxon>Uroviricota</taxon>
        <taxon>Caudoviricetes</taxon>
        <taxon>Oengusvirus</taxon>
        <taxon>Oengusvirus oengus</taxon>
    </lineage>
</organism>
<accession>A0A2K9V375</accession>
<sequence>MFSLIVAILIVVLLVKCIGLVGAKTEEVKQRTKKKH</sequence>
<dbReference type="Proteomes" id="UP000241164">
    <property type="component" value="Segment"/>
</dbReference>
<evidence type="ECO:0000313" key="1">
    <source>
        <dbReference type="EMBL" id="AUV56497.1"/>
    </source>
</evidence>
<protein>
    <submittedName>
        <fullName evidence="1">Uncharacterized protein</fullName>
    </submittedName>
</protein>
<dbReference type="EMBL" id="MG711463">
    <property type="protein sequence ID" value="AUV56497.1"/>
    <property type="molecule type" value="Genomic_DNA"/>
</dbReference>
<dbReference type="RefSeq" id="YP_009797530.1">
    <property type="nucleotide sequence ID" value="NC_047916.1"/>
</dbReference>
<dbReference type="GeneID" id="54987946"/>
<proteinExistence type="predicted"/>
<name>A0A2K9V375_9CAUD</name>